<dbReference type="InterPro" id="IPR007219">
    <property type="entry name" value="XnlR_reg_dom"/>
</dbReference>
<name>A0A2T2NJB8_CORCC</name>
<feature type="domain" description="Zn(2)-C6 fungal-type" evidence="5">
    <location>
        <begin position="22"/>
        <end position="50"/>
    </location>
</feature>
<evidence type="ECO:0000313" key="7">
    <source>
        <dbReference type="Proteomes" id="UP000240883"/>
    </source>
</evidence>
<evidence type="ECO:0000256" key="4">
    <source>
        <dbReference type="SAM" id="MobiDB-lite"/>
    </source>
</evidence>
<keyword evidence="3" id="KW-0539">Nucleus</keyword>
<proteinExistence type="predicted"/>
<feature type="region of interest" description="Disordered" evidence="4">
    <location>
        <begin position="87"/>
        <end position="118"/>
    </location>
</feature>
<gene>
    <name evidence="6" type="ORF">BS50DRAFT_589758</name>
</gene>
<reference evidence="6 7" key="1">
    <citation type="journal article" date="2018" name="Front. Microbiol.">
        <title>Genome-Wide Analysis of Corynespora cassiicola Leaf Fall Disease Putative Effectors.</title>
        <authorList>
            <person name="Lopez D."/>
            <person name="Ribeiro S."/>
            <person name="Label P."/>
            <person name="Fumanal B."/>
            <person name="Venisse J.S."/>
            <person name="Kohler A."/>
            <person name="de Oliveira R.R."/>
            <person name="Labutti K."/>
            <person name="Lipzen A."/>
            <person name="Lail K."/>
            <person name="Bauer D."/>
            <person name="Ohm R.A."/>
            <person name="Barry K.W."/>
            <person name="Spatafora J."/>
            <person name="Grigoriev I.V."/>
            <person name="Martin F.M."/>
            <person name="Pujade-Renaud V."/>
        </authorList>
    </citation>
    <scope>NUCLEOTIDE SEQUENCE [LARGE SCALE GENOMIC DNA]</scope>
    <source>
        <strain evidence="6 7">Philippines</strain>
    </source>
</reference>
<dbReference type="SMART" id="SM00066">
    <property type="entry name" value="GAL4"/>
    <property type="match status" value="1"/>
</dbReference>
<evidence type="ECO:0000313" key="6">
    <source>
        <dbReference type="EMBL" id="PSN65346.1"/>
    </source>
</evidence>
<dbReference type="InterPro" id="IPR001138">
    <property type="entry name" value="Zn2Cys6_DnaBD"/>
</dbReference>
<dbReference type="GO" id="GO:0003677">
    <property type="term" value="F:DNA binding"/>
    <property type="evidence" value="ECO:0007669"/>
    <property type="project" value="InterPro"/>
</dbReference>
<accession>A0A2T2NJB8</accession>
<dbReference type="GO" id="GO:0008270">
    <property type="term" value="F:zinc ion binding"/>
    <property type="evidence" value="ECO:0007669"/>
    <property type="project" value="InterPro"/>
</dbReference>
<dbReference type="PROSITE" id="PS50048">
    <property type="entry name" value="ZN2_CY6_FUNGAL_2"/>
    <property type="match status" value="1"/>
</dbReference>
<keyword evidence="7" id="KW-1185">Reference proteome</keyword>
<dbReference type="AlphaFoldDB" id="A0A2T2NJB8"/>
<feature type="region of interest" description="Disordered" evidence="4">
    <location>
        <begin position="247"/>
        <end position="266"/>
    </location>
</feature>
<dbReference type="InterPro" id="IPR036864">
    <property type="entry name" value="Zn2-C6_fun-type_DNA-bd_sf"/>
</dbReference>
<dbReference type="PANTHER" id="PTHR31001:SF85">
    <property type="entry name" value="ZN(II)2CYS6 TRANSCRIPTION FACTOR (EUROFUNG)"/>
    <property type="match status" value="1"/>
</dbReference>
<comment type="subcellular location">
    <subcellularLocation>
        <location evidence="1">Nucleus</location>
    </subcellularLocation>
</comment>
<dbReference type="SUPFAM" id="SSF57701">
    <property type="entry name" value="Zn2/Cys6 DNA-binding domain"/>
    <property type="match status" value="1"/>
</dbReference>
<dbReference type="GO" id="GO:0006351">
    <property type="term" value="P:DNA-templated transcription"/>
    <property type="evidence" value="ECO:0007669"/>
    <property type="project" value="InterPro"/>
</dbReference>
<dbReference type="Gene3D" id="4.10.240.10">
    <property type="entry name" value="Zn(2)-C6 fungal-type DNA-binding domain"/>
    <property type="match status" value="1"/>
</dbReference>
<sequence length="760" mass="85177">MASNYDPHGDAPTITRRRNVLACARCRVRRVKCDRAQPACSNCTKAGALCQPAQQTTPPHAALPHRTRESTNRNRIFRLEEQVARLSREVDSASPSRESSLDRSLIDSNEPTGPERMGTILKGREKGYLSPFSWAIATGEVLIQAQPSIFPANRILSSPTPESNSTVPRSSDVLFSEHTGSNLPNEELHETLLLLFSTRVDPFVRVLHWPSFAGKSAVLRSKTQKRSLHQGGAYMGTYFPALPQSGRYRSPRVGPTSTEAASTGPRISNPAHNSAFLALLYAVYFAAVISVVDGPNPHELRNYSAFELLATFEREIKKRVVYPDEDLVHLDSIEFIQATTILLSLSPSSLSLRRQWSILGTAVQRARALGLHRDGSNFGFGPIEIETRRRIWARLCVLDVRLAETLCRETTITAHAYDTALPLSISDEELSKMDEHEVALIQHQGNASTAHQNMEQQQDRNMPFSAMTLSLIETEMARLQQNLHAAQYHPRDGIFHHDHPSPQTMRRNAPPITYQEDRTFWISKLDHRLRSIYRLGPTDSPSFLPPLVAEIMDLALDKARFVVRLMEQRETFNDIGEPDADEFVGIFREAVDLSTRGLAFIHQYHNTVYSWYTKRFREPWSSSFLALILASRQEISEQDANAAWSVLNQLYPVDSAGRMAERNISESLLGKALSQFRLQQSQHFRDLGARSAGDHNLHPDIRSGLVAGITSQNAANAPANTGGQAAIPYPNHIFQGLDLIDPLWPARMEGEDTTNYGNWE</sequence>
<dbReference type="Proteomes" id="UP000240883">
    <property type="component" value="Unassembled WGS sequence"/>
</dbReference>
<dbReference type="PANTHER" id="PTHR31001">
    <property type="entry name" value="UNCHARACTERIZED TRANSCRIPTIONAL REGULATORY PROTEIN"/>
    <property type="match status" value="1"/>
</dbReference>
<dbReference type="SMART" id="SM00906">
    <property type="entry name" value="Fungal_trans"/>
    <property type="match status" value="1"/>
</dbReference>
<evidence type="ECO:0000259" key="5">
    <source>
        <dbReference type="PROSITE" id="PS50048"/>
    </source>
</evidence>
<organism evidence="6 7">
    <name type="scientific">Corynespora cassiicola Philippines</name>
    <dbReference type="NCBI Taxonomy" id="1448308"/>
    <lineage>
        <taxon>Eukaryota</taxon>
        <taxon>Fungi</taxon>
        <taxon>Dikarya</taxon>
        <taxon>Ascomycota</taxon>
        <taxon>Pezizomycotina</taxon>
        <taxon>Dothideomycetes</taxon>
        <taxon>Pleosporomycetidae</taxon>
        <taxon>Pleosporales</taxon>
        <taxon>Corynesporascaceae</taxon>
        <taxon>Corynespora</taxon>
    </lineage>
</organism>
<dbReference type="STRING" id="1448308.A0A2T2NJB8"/>
<dbReference type="EMBL" id="KZ678137">
    <property type="protein sequence ID" value="PSN65346.1"/>
    <property type="molecule type" value="Genomic_DNA"/>
</dbReference>
<dbReference type="GO" id="GO:0000981">
    <property type="term" value="F:DNA-binding transcription factor activity, RNA polymerase II-specific"/>
    <property type="evidence" value="ECO:0007669"/>
    <property type="project" value="InterPro"/>
</dbReference>
<dbReference type="CDD" id="cd00067">
    <property type="entry name" value="GAL4"/>
    <property type="match status" value="1"/>
</dbReference>
<dbReference type="Pfam" id="PF00172">
    <property type="entry name" value="Zn_clus"/>
    <property type="match status" value="1"/>
</dbReference>
<dbReference type="GO" id="GO:0005634">
    <property type="term" value="C:nucleus"/>
    <property type="evidence" value="ECO:0007669"/>
    <property type="project" value="UniProtKB-SubCell"/>
</dbReference>
<evidence type="ECO:0000256" key="2">
    <source>
        <dbReference type="ARBA" id="ARBA00022723"/>
    </source>
</evidence>
<dbReference type="InterPro" id="IPR050613">
    <property type="entry name" value="Sec_Metabolite_Reg"/>
</dbReference>
<keyword evidence="2" id="KW-0479">Metal-binding</keyword>
<dbReference type="PROSITE" id="PS00463">
    <property type="entry name" value="ZN2_CY6_FUNGAL_1"/>
    <property type="match status" value="1"/>
</dbReference>
<protein>
    <recommendedName>
        <fullName evidence="5">Zn(2)-C6 fungal-type domain-containing protein</fullName>
    </recommendedName>
</protein>
<evidence type="ECO:0000256" key="1">
    <source>
        <dbReference type="ARBA" id="ARBA00004123"/>
    </source>
</evidence>
<dbReference type="CDD" id="cd12148">
    <property type="entry name" value="fungal_TF_MHR"/>
    <property type="match status" value="1"/>
</dbReference>
<dbReference type="OrthoDB" id="435881at2759"/>
<dbReference type="Pfam" id="PF04082">
    <property type="entry name" value="Fungal_trans"/>
    <property type="match status" value="1"/>
</dbReference>
<evidence type="ECO:0000256" key="3">
    <source>
        <dbReference type="ARBA" id="ARBA00023242"/>
    </source>
</evidence>